<evidence type="ECO:0000256" key="4">
    <source>
        <dbReference type="ARBA" id="ARBA00022737"/>
    </source>
</evidence>
<dbReference type="InterPro" id="IPR034294">
    <property type="entry name" value="Aquaporin_transptr"/>
</dbReference>
<dbReference type="PRINTS" id="PR00783">
    <property type="entry name" value="MINTRINSICP"/>
</dbReference>
<dbReference type="InterPro" id="IPR023271">
    <property type="entry name" value="Aquaporin-like"/>
</dbReference>
<evidence type="ECO:0000256" key="3">
    <source>
        <dbReference type="ARBA" id="ARBA00022692"/>
    </source>
</evidence>
<evidence type="ECO:0000256" key="1">
    <source>
        <dbReference type="ARBA" id="ARBA00004127"/>
    </source>
</evidence>
<protein>
    <recommendedName>
        <fullName evidence="9">Major intrinsic protein</fullName>
    </recommendedName>
</protein>
<feature type="transmembrane region" description="Helical" evidence="7">
    <location>
        <begin position="77"/>
        <end position="95"/>
    </location>
</feature>
<proteinExistence type="predicted"/>
<dbReference type="EMBL" id="MN739453">
    <property type="protein sequence ID" value="QHT05399.1"/>
    <property type="molecule type" value="Genomic_DNA"/>
</dbReference>
<evidence type="ECO:0000256" key="7">
    <source>
        <dbReference type="SAM" id="Phobius"/>
    </source>
</evidence>
<dbReference type="GO" id="GO:0016020">
    <property type="term" value="C:membrane"/>
    <property type="evidence" value="ECO:0007669"/>
    <property type="project" value="InterPro"/>
</dbReference>
<sequence>MFTTIHIYIYNIMQKYLAEFLGTLFFVYVILATGNPLASAAALALAMFMTVRISGGHINPAVSMVMAAKGRISTTDLIPYIIAQILGGLVALEIFKKVKI</sequence>
<comment type="subcellular location">
    <subcellularLocation>
        <location evidence="1">Endomembrane system</location>
        <topology evidence="1">Multi-pass membrane protein</topology>
    </subcellularLocation>
</comment>
<keyword evidence="2" id="KW-0813">Transport</keyword>
<evidence type="ECO:0000256" key="6">
    <source>
        <dbReference type="ARBA" id="ARBA00023136"/>
    </source>
</evidence>
<dbReference type="GO" id="GO:0015250">
    <property type="term" value="F:water channel activity"/>
    <property type="evidence" value="ECO:0007669"/>
    <property type="project" value="TreeGrafter"/>
</dbReference>
<dbReference type="GO" id="GO:0012505">
    <property type="term" value="C:endomembrane system"/>
    <property type="evidence" value="ECO:0007669"/>
    <property type="project" value="UniProtKB-SubCell"/>
</dbReference>
<keyword evidence="4" id="KW-0677">Repeat</keyword>
<dbReference type="PANTHER" id="PTHR45665:SF9">
    <property type="entry name" value="AQUAPORIN-8"/>
    <property type="match status" value="1"/>
</dbReference>
<feature type="transmembrane region" description="Helical" evidence="7">
    <location>
        <begin position="20"/>
        <end position="49"/>
    </location>
</feature>
<evidence type="ECO:0000256" key="5">
    <source>
        <dbReference type="ARBA" id="ARBA00022989"/>
    </source>
</evidence>
<reference evidence="8" key="1">
    <citation type="journal article" date="2020" name="Nature">
        <title>Giant virus diversity and host interactions through global metagenomics.</title>
        <authorList>
            <person name="Schulz F."/>
            <person name="Roux S."/>
            <person name="Paez-Espino D."/>
            <person name="Jungbluth S."/>
            <person name="Walsh D.A."/>
            <person name="Denef V.J."/>
            <person name="McMahon K.D."/>
            <person name="Konstantinidis K.T."/>
            <person name="Eloe-Fadrosh E.A."/>
            <person name="Kyrpides N.C."/>
            <person name="Woyke T."/>
        </authorList>
    </citation>
    <scope>NUCLEOTIDE SEQUENCE</scope>
    <source>
        <strain evidence="8">GVMAG-M-3300021375-17</strain>
    </source>
</reference>
<dbReference type="PANTHER" id="PTHR45665">
    <property type="entry name" value="AQUAPORIN-8"/>
    <property type="match status" value="1"/>
</dbReference>
<evidence type="ECO:0000313" key="8">
    <source>
        <dbReference type="EMBL" id="QHT05399.1"/>
    </source>
</evidence>
<dbReference type="Gene3D" id="1.20.1080.10">
    <property type="entry name" value="Glycerol uptake facilitator protein"/>
    <property type="match status" value="1"/>
</dbReference>
<dbReference type="GO" id="GO:0019755">
    <property type="term" value="P:one-carbon compound transport"/>
    <property type="evidence" value="ECO:0007669"/>
    <property type="project" value="UniProtKB-ARBA"/>
</dbReference>
<organism evidence="8">
    <name type="scientific">viral metagenome</name>
    <dbReference type="NCBI Taxonomy" id="1070528"/>
    <lineage>
        <taxon>unclassified sequences</taxon>
        <taxon>metagenomes</taxon>
        <taxon>organismal metagenomes</taxon>
    </lineage>
</organism>
<dbReference type="GO" id="GO:0005737">
    <property type="term" value="C:cytoplasm"/>
    <property type="evidence" value="ECO:0007669"/>
    <property type="project" value="UniProtKB-ARBA"/>
</dbReference>
<evidence type="ECO:0008006" key="9">
    <source>
        <dbReference type="Google" id="ProtNLM"/>
    </source>
</evidence>
<evidence type="ECO:0000256" key="2">
    <source>
        <dbReference type="ARBA" id="ARBA00022448"/>
    </source>
</evidence>
<keyword evidence="5 7" id="KW-1133">Transmembrane helix</keyword>
<keyword evidence="3 7" id="KW-0812">Transmembrane</keyword>
<dbReference type="InterPro" id="IPR000425">
    <property type="entry name" value="MIP"/>
</dbReference>
<dbReference type="Pfam" id="PF00230">
    <property type="entry name" value="MIP"/>
    <property type="match status" value="1"/>
</dbReference>
<accession>A0A6C0CNW1</accession>
<dbReference type="SUPFAM" id="SSF81338">
    <property type="entry name" value="Aquaporin-like"/>
    <property type="match status" value="1"/>
</dbReference>
<name>A0A6C0CNW1_9ZZZZ</name>
<keyword evidence="6 7" id="KW-0472">Membrane</keyword>
<dbReference type="AlphaFoldDB" id="A0A6C0CNW1"/>